<dbReference type="PANTHER" id="PTHR46375">
    <property type="entry name" value="KELCH REPEAT AND BTB DOMAIN-CONTAINING PROTEIN 13-RELATED"/>
    <property type="match status" value="1"/>
</dbReference>
<dbReference type="InterPro" id="IPR006652">
    <property type="entry name" value="Kelch_1"/>
</dbReference>
<dbReference type="EMBL" id="VSSQ01002195">
    <property type="protein sequence ID" value="MPM13926.1"/>
    <property type="molecule type" value="Genomic_DNA"/>
</dbReference>
<accession>A0A644XCH3</accession>
<name>A0A644XCH3_9ZZZZ</name>
<comment type="caution">
    <text evidence="2">The sequence shown here is derived from an EMBL/GenBank/DDBJ whole genome shotgun (WGS) entry which is preliminary data.</text>
</comment>
<dbReference type="GO" id="GO:0006508">
    <property type="term" value="P:proteolysis"/>
    <property type="evidence" value="ECO:0007669"/>
    <property type="project" value="InterPro"/>
</dbReference>
<sequence>MAPKAKILPLKVFNNGVAYTSDIINAIEYAEKMGVKIVNCSWGNIEYNNSLKEAIEDSEMLFICAAGNSFEDIDFNPIYPASFELDNIISVASISQNGNLSSFSNFGEVSVDIAAPGEDILSTLPNNTYGKFSGTSMATAFVSGEAALLLNEFKEKSINEIKNNILESSDRISTLKGKVYRGNKINCSNAVNSINTEDGKINNIEKNIEDKLIETNFTKSNGYQLLSSSPWELKTNMPTPRSSLGVLTVNNKIYAIGGDNSNKVEVFDPINNSWTTKGNMPAPRGSFGIATVNGKIYIIGGGYSYSKRVDEYDPITDTWSIKAEKPTLGRYVKAVTINEKIYTIDGENIEEYDPAINKWTFKSSLPTHKTVFSVSTDGKAIFMLGGLVSGTYDTINTVESYDISSNTWTTLSSLPNSSELLGSIFNDGQIYAIGGKYEAFDGNHEYLEYLNNVSVYDIKSNIWTRLSSINVPRYGLGVEIANGSIYAIGGSNVNGSLSTVESINLLKLRDDFGNDFIDAETIKLNTMTNASINYPGDIDFFKFTAPMNGMYTIQSTGSTDTFGSIYDNNKNLIVENDDSGDRNFSISINLIEGQNYYIKAKHYSNQGIGAYGIKVVKVDNEGNDFNTPNIIIPGVDLSAAIDYPEDYDFYKITPKIDGEYVVKTTGTTDTYGYLYDSNQILLSSNNDSEGRNFKITYKLFANKTYYIKVRHYSSTGIGSYNVNITRADTEGNDFSTENIITPGVDLSAAIDYPGDFDFFKITPKIDGEYIIQTKGDTDTYGYLYDNIPTLLASNDDYEGRNFKITYKLIANKTYYIKVKHYSSSNTGIYSLNVIRNDNEGNDFSTANIIELGRITGAAIDFEGDIDFYKFTPSKTDSYMFFSSGETDTQGDLYDDNEVLLTQSDNEGSGDNFKMSYRLDENKTYYLRVSNASANGLGIYNVEVKLKTIVPTIIKTEKSEFTLVISAKDIENVNNRKIKVTYDPNEVDVIDLCAITQEKDLNSGEIDGTNLSIKSFNQGEIVFSINNEISSGKIWSGTLNSIKFKSKVSNEIEVSYIVE</sequence>
<dbReference type="Gene3D" id="3.40.50.200">
    <property type="entry name" value="Peptidase S8/S53 domain"/>
    <property type="match status" value="1"/>
</dbReference>
<organism evidence="2">
    <name type="scientific">bioreactor metagenome</name>
    <dbReference type="NCBI Taxonomy" id="1076179"/>
    <lineage>
        <taxon>unclassified sequences</taxon>
        <taxon>metagenomes</taxon>
        <taxon>ecological metagenomes</taxon>
    </lineage>
</organism>
<dbReference type="SUPFAM" id="SSF50965">
    <property type="entry name" value="Galactose oxidase, central domain"/>
    <property type="match status" value="1"/>
</dbReference>
<protein>
    <submittedName>
        <fullName evidence="2">N-acetylneuraminate epimerase</fullName>
        <ecNumber evidence="2">5.1.3.24</ecNumber>
    </submittedName>
</protein>
<dbReference type="Pfam" id="PF00082">
    <property type="entry name" value="Peptidase_S8"/>
    <property type="match status" value="1"/>
</dbReference>
<dbReference type="AlphaFoldDB" id="A0A644XCH3"/>
<gene>
    <name evidence="2" type="primary">nanM_4</name>
    <name evidence="2" type="ORF">SDC9_60286</name>
</gene>
<dbReference type="GO" id="GO:0004252">
    <property type="term" value="F:serine-type endopeptidase activity"/>
    <property type="evidence" value="ECO:0007669"/>
    <property type="project" value="InterPro"/>
</dbReference>
<dbReference type="GO" id="GO:0016853">
    <property type="term" value="F:isomerase activity"/>
    <property type="evidence" value="ECO:0007669"/>
    <property type="project" value="UniProtKB-KW"/>
</dbReference>
<dbReference type="InterPro" id="IPR052392">
    <property type="entry name" value="Kelch-BTB_domain-containing"/>
</dbReference>
<dbReference type="InterPro" id="IPR036852">
    <property type="entry name" value="Peptidase_S8/S53_dom_sf"/>
</dbReference>
<dbReference type="PANTHER" id="PTHR46375:SF3">
    <property type="entry name" value="KELCH REPEAT AND BTB DOMAIN-CONTAINING PROTEIN 13"/>
    <property type="match status" value="1"/>
</dbReference>
<dbReference type="SUPFAM" id="SSF89260">
    <property type="entry name" value="Collagen-binding domain"/>
    <property type="match status" value="1"/>
</dbReference>
<dbReference type="SMART" id="SM00612">
    <property type="entry name" value="Kelch"/>
    <property type="match status" value="5"/>
</dbReference>
<evidence type="ECO:0000259" key="1">
    <source>
        <dbReference type="Pfam" id="PF00082"/>
    </source>
</evidence>
<dbReference type="PROSITE" id="PS51892">
    <property type="entry name" value="SUBTILASE"/>
    <property type="match status" value="1"/>
</dbReference>
<dbReference type="InterPro" id="IPR011043">
    <property type="entry name" value="Gal_Oxase/kelch_b-propeller"/>
</dbReference>
<dbReference type="InterPro" id="IPR015915">
    <property type="entry name" value="Kelch-typ_b-propeller"/>
</dbReference>
<dbReference type="Gene3D" id="2.60.120.380">
    <property type="match status" value="4"/>
</dbReference>
<reference evidence="2" key="1">
    <citation type="submission" date="2019-08" db="EMBL/GenBank/DDBJ databases">
        <authorList>
            <person name="Kucharzyk K."/>
            <person name="Murdoch R.W."/>
            <person name="Higgins S."/>
            <person name="Loffler F."/>
        </authorList>
    </citation>
    <scope>NUCLEOTIDE SEQUENCE</scope>
</reference>
<feature type="domain" description="Peptidase S8/S53" evidence="1">
    <location>
        <begin position="1"/>
        <end position="169"/>
    </location>
</feature>
<dbReference type="SUPFAM" id="SSF52743">
    <property type="entry name" value="Subtilisin-like"/>
    <property type="match status" value="1"/>
</dbReference>
<dbReference type="InterPro" id="IPR000209">
    <property type="entry name" value="Peptidase_S8/S53_dom"/>
</dbReference>
<proteinExistence type="predicted"/>
<dbReference type="Pfam" id="PF01344">
    <property type="entry name" value="Kelch_1"/>
    <property type="match status" value="5"/>
</dbReference>
<dbReference type="EC" id="5.1.3.24" evidence="2"/>
<dbReference type="Gene3D" id="2.120.10.80">
    <property type="entry name" value="Kelch-type beta propeller"/>
    <property type="match status" value="2"/>
</dbReference>
<evidence type="ECO:0000313" key="2">
    <source>
        <dbReference type="EMBL" id="MPM13926.1"/>
    </source>
</evidence>
<dbReference type="Gene3D" id="2.60.40.680">
    <property type="match status" value="1"/>
</dbReference>
<keyword evidence="2" id="KW-0413">Isomerase</keyword>